<evidence type="ECO:0000313" key="3">
    <source>
        <dbReference type="Proteomes" id="UP000648535"/>
    </source>
</evidence>
<sequence>MTSIRDRGTRRRPLRTSLALVAALAVAVSGLTFGTVLAEQTTTESASAATASAFDPGNIISDANFYDGSAMSASSVQSFLNSVAPGCRQASGGPKCLKDFSQAMSAIPAVSGRCAAIASGTKTAATMIAQVGSACGISQKVLLVLLQKEQGIVTTSSPTSYMYLHATGFACPDTAPCDPAYYGFGQQVYAAALQFKRYQASPTSWAYQAGRNNSILYNPNSACGRKTVYIKNQATAGLYIYTPYTPNTAAMNNLYGTGDSCSAYGNRNFWRMYTDWFGSPTGNGSPYGNVDAVTASSASSYTVTGWAVDPDTTNALRVAFYIDGAGWKTVTANVARPDLAGSLGAGNTQHGFSAELTGVAPGAHSVCSYAINQGSGSNTLLGCYTRTITSAAPKGVIDTATGGPGTISAVGWALDPDSSKPASYKLLVDGTSRASGKTTLVRKDVAAVYPGVGTTLGWSQQLTGIQPGSHTVALYVVDAPGTGYVKVASKTVSVTAPSTGKTGGTGAVRGAYESATGGAGTITLKGWAIDPDVWDPVKYLLHVDGARKTGTADATRTDIEAKNKDWGSDVGLSVRLTGLSAGKHTVRVYYQDLPSATWVSFGTKTVTVTSATSTAPSGHTGTTGNSGTVTGAFESVSGGVHSATLRGWAIDPDVWDPVQYLLHVDGVRGATGTANAVRTDVEAVHPGWGSDVGLSVKLTGLTAGAHTVRVYFQDKPSGTWKSFGTKTVTVVDPPTTGATGKTGAVRGAYESATAGTGTVRLAGWAIDPDRWDPVRYLLHVDGVRAGSGVANAVRTDVQKVHPDWGSDVGLAVTLTELTPGKHTVRVYYEDLPRGTWVSFGTKTVTVK</sequence>
<comment type="caution">
    <text evidence="1">The sequence shown here is derived from an EMBL/GenBank/DDBJ whole genome shotgun (WGS) entry which is preliminary data.</text>
</comment>
<dbReference type="Proteomes" id="UP000746584">
    <property type="component" value="Unassembled WGS sequence"/>
</dbReference>
<dbReference type="EMBL" id="JAFBCG010000001">
    <property type="protein sequence ID" value="MBM7802057.1"/>
    <property type="molecule type" value="Genomic_DNA"/>
</dbReference>
<dbReference type="EMBL" id="BMOI01000014">
    <property type="protein sequence ID" value="GGL09122.1"/>
    <property type="molecule type" value="Genomic_DNA"/>
</dbReference>
<evidence type="ECO:0000313" key="2">
    <source>
        <dbReference type="EMBL" id="MBM7802057.1"/>
    </source>
</evidence>
<name>A0A8H9GE52_9MICO</name>
<reference evidence="1" key="1">
    <citation type="journal article" date="2014" name="Int. J. Syst. Evol. Microbiol.">
        <title>Complete genome sequence of Corynebacterium casei LMG S-19264T (=DSM 44701T), isolated from a smear-ripened cheese.</title>
        <authorList>
            <consortium name="US DOE Joint Genome Institute (JGI-PGF)"/>
            <person name="Walter F."/>
            <person name="Albersmeier A."/>
            <person name="Kalinowski J."/>
            <person name="Ruckert C."/>
        </authorList>
    </citation>
    <scope>NUCLEOTIDE SEQUENCE</scope>
    <source>
        <strain evidence="1">JCM 1480</strain>
    </source>
</reference>
<reference evidence="2 4" key="3">
    <citation type="submission" date="2021-01" db="EMBL/GenBank/DDBJ databases">
        <title>Sequencing the genomes of 1000 actinobacteria strains.</title>
        <authorList>
            <person name="Klenk H.-P."/>
        </authorList>
    </citation>
    <scope>NUCLEOTIDE SEQUENCE [LARGE SCALE GENOMIC DNA]</scope>
    <source>
        <strain evidence="2 4">DSM 20542</strain>
    </source>
</reference>
<accession>A0A8H9GE52</accession>
<protein>
    <submittedName>
        <fullName evidence="1">Uncharacterized protein</fullName>
    </submittedName>
</protein>
<proteinExistence type="predicted"/>
<evidence type="ECO:0000313" key="1">
    <source>
        <dbReference type="EMBL" id="GGL09122.1"/>
    </source>
</evidence>
<reference evidence="1" key="2">
    <citation type="submission" date="2020-09" db="EMBL/GenBank/DDBJ databases">
        <authorList>
            <person name="Sun Q."/>
            <person name="Ohkuma M."/>
        </authorList>
    </citation>
    <scope>NUCLEOTIDE SEQUENCE</scope>
    <source>
        <strain evidence="1">JCM 1480</strain>
    </source>
</reference>
<organism evidence="1 3">
    <name type="scientific">Curtobacterium luteum</name>
    <dbReference type="NCBI Taxonomy" id="33881"/>
    <lineage>
        <taxon>Bacteria</taxon>
        <taxon>Bacillati</taxon>
        <taxon>Actinomycetota</taxon>
        <taxon>Actinomycetes</taxon>
        <taxon>Micrococcales</taxon>
        <taxon>Microbacteriaceae</taxon>
        <taxon>Curtobacterium</taxon>
    </lineage>
</organism>
<dbReference type="RefSeq" id="WP_175328713.1">
    <property type="nucleotide sequence ID" value="NZ_BMOI01000014.1"/>
</dbReference>
<dbReference type="Proteomes" id="UP000648535">
    <property type="component" value="Unassembled WGS sequence"/>
</dbReference>
<dbReference type="PROSITE" id="PS51318">
    <property type="entry name" value="TAT"/>
    <property type="match status" value="1"/>
</dbReference>
<keyword evidence="4" id="KW-1185">Reference proteome</keyword>
<dbReference type="InterPro" id="IPR006311">
    <property type="entry name" value="TAT_signal"/>
</dbReference>
<gene>
    <name evidence="1" type="ORF">GCM10009769_28910</name>
    <name evidence="2" type="ORF">JOE58_001308</name>
</gene>
<evidence type="ECO:0000313" key="4">
    <source>
        <dbReference type="Proteomes" id="UP000746584"/>
    </source>
</evidence>
<dbReference type="AlphaFoldDB" id="A0A8H9GE52"/>